<keyword evidence="3" id="KW-1185">Reference proteome</keyword>
<feature type="compositionally biased region" description="Basic and acidic residues" evidence="1">
    <location>
        <begin position="21"/>
        <end position="44"/>
    </location>
</feature>
<sequence length="95" mass="11039">MTSDPSEEQAYPTGESTDTPDSARTRDPVADTEKSQKMDADRAWERRRRVARIFGEGLPETTREERERNRSDEDHSAGGKRGEDWYRRNIPPHHI</sequence>
<evidence type="ECO:0000313" key="3">
    <source>
        <dbReference type="Proteomes" id="UP000621454"/>
    </source>
</evidence>
<comment type="caution">
    <text evidence="2">The sequence shown here is derived from an EMBL/GenBank/DDBJ whole genome shotgun (WGS) entry which is preliminary data.</text>
</comment>
<reference evidence="2" key="2">
    <citation type="submission" date="2020-09" db="EMBL/GenBank/DDBJ databases">
        <authorList>
            <person name="Sun Q."/>
            <person name="Zhou Y."/>
        </authorList>
    </citation>
    <scope>NUCLEOTIDE SEQUENCE</scope>
    <source>
        <strain evidence="2">CGMCC 1.12827</strain>
    </source>
</reference>
<dbReference type="AlphaFoldDB" id="A0A916T322"/>
<dbReference type="EMBL" id="BMGC01000009">
    <property type="protein sequence ID" value="GGB30010.1"/>
    <property type="molecule type" value="Genomic_DNA"/>
</dbReference>
<protein>
    <submittedName>
        <fullName evidence="2">Uncharacterized protein</fullName>
    </submittedName>
</protein>
<gene>
    <name evidence="2" type="ORF">GCM10011489_17770</name>
</gene>
<name>A0A916T322_9ACTN</name>
<evidence type="ECO:0000256" key="1">
    <source>
        <dbReference type="SAM" id="MobiDB-lite"/>
    </source>
</evidence>
<evidence type="ECO:0000313" key="2">
    <source>
        <dbReference type="EMBL" id="GGB30010.1"/>
    </source>
</evidence>
<proteinExistence type="predicted"/>
<accession>A0A916T322</accession>
<feature type="region of interest" description="Disordered" evidence="1">
    <location>
        <begin position="1"/>
        <end position="95"/>
    </location>
</feature>
<organism evidence="2 3">
    <name type="scientific">Gordonia jinhuaensis</name>
    <dbReference type="NCBI Taxonomy" id="1517702"/>
    <lineage>
        <taxon>Bacteria</taxon>
        <taxon>Bacillati</taxon>
        <taxon>Actinomycetota</taxon>
        <taxon>Actinomycetes</taxon>
        <taxon>Mycobacteriales</taxon>
        <taxon>Gordoniaceae</taxon>
        <taxon>Gordonia</taxon>
    </lineage>
</organism>
<feature type="compositionally biased region" description="Basic and acidic residues" evidence="1">
    <location>
        <begin position="61"/>
        <end position="87"/>
    </location>
</feature>
<dbReference type="RefSeq" id="WP_188586263.1">
    <property type="nucleotide sequence ID" value="NZ_BMGC01000009.1"/>
</dbReference>
<dbReference type="Proteomes" id="UP000621454">
    <property type="component" value="Unassembled WGS sequence"/>
</dbReference>
<reference evidence="2" key="1">
    <citation type="journal article" date="2014" name="Int. J. Syst. Evol. Microbiol.">
        <title>Complete genome sequence of Corynebacterium casei LMG S-19264T (=DSM 44701T), isolated from a smear-ripened cheese.</title>
        <authorList>
            <consortium name="US DOE Joint Genome Institute (JGI-PGF)"/>
            <person name="Walter F."/>
            <person name="Albersmeier A."/>
            <person name="Kalinowski J."/>
            <person name="Ruckert C."/>
        </authorList>
    </citation>
    <scope>NUCLEOTIDE SEQUENCE</scope>
    <source>
        <strain evidence="2">CGMCC 1.12827</strain>
    </source>
</reference>